<evidence type="ECO:0000313" key="3">
    <source>
        <dbReference type="Proteomes" id="UP000526233"/>
    </source>
</evidence>
<keyword evidence="1" id="KW-0812">Transmembrane</keyword>
<dbReference type="Proteomes" id="UP000526233">
    <property type="component" value="Unassembled WGS sequence"/>
</dbReference>
<proteinExistence type="predicted"/>
<comment type="caution">
    <text evidence="2">The sequence shown here is derived from an EMBL/GenBank/DDBJ whole genome shotgun (WGS) entry which is preliminary data.</text>
</comment>
<sequence length="199" mass="22385">MSGNERFWTVVLYVVTVSYVAFCSLILGWLLAIKGSTVEALVEMGGTYGTLLTGVPVLIAVLVARQQLAFSRRQHIANIKRSFQPELDALDEVHLFAEIAVNSDLETAKRRAEADGIDGMIIDRPAGSELKKYREILPFDIADIVVRISQEIGELFEESKREVPDKNILALRIIEIRTKAGTLSAYIQHRRNHLSQYWS</sequence>
<feature type="transmembrane region" description="Helical" evidence="1">
    <location>
        <begin position="7"/>
        <end position="33"/>
    </location>
</feature>
<dbReference type="RefSeq" id="WP_152425712.1">
    <property type="nucleotide sequence ID" value="NZ_PKQI01000001.1"/>
</dbReference>
<gene>
    <name evidence="2" type="ORF">EHE22_03135</name>
</gene>
<keyword evidence="1" id="KW-0472">Membrane</keyword>
<reference evidence="2 3" key="1">
    <citation type="submission" date="2018-11" db="EMBL/GenBank/DDBJ databases">
        <title>Genome sequencing and analysis.</title>
        <authorList>
            <person name="Huang Y.-T."/>
        </authorList>
    </citation>
    <scope>NUCLEOTIDE SEQUENCE [LARGE SCALE GENOMIC DNA]</scope>
    <source>
        <strain evidence="2 3">SHIN</strain>
    </source>
</reference>
<keyword evidence="1" id="KW-1133">Transmembrane helix</keyword>
<evidence type="ECO:0000313" key="2">
    <source>
        <dbReference type="EMBL" id="NNV19425.1"/>
    </source>
</evidence>
<dbReference type="EMBL" id="PKQI01000001">
    <property type="protein sequence ID" value="NNV19425.1"/>
    <property type="molecule type" value="Genomic_DNA"/>
</dbReference>
<accession>A0A7Y3T205</accession>
<protein>
    <submittedName>
        <fullName evidence="2">Uncharacterized protein</fullName>
    </submittedName>
</protein>
<dbReference type="AlphaFoldDB" id="A0A7Y3T205"/>
<evidence type="ECO:0000256" key="1">
    <source>
        <dbReference type="SAM" id="Phobius"/>
    </source>
</evidence>
<organism evidence="2 3">
    <name type="scientific">Brucella pseudogrignonensis</name>
    <dbReference type="NCBI Taxonomy" id="419475"/>
    <lineage>
        <taxon>Bacteria</taxon>
        <taxon>Pseudomonadati</taxon>
        <taxon>Pseudomonadota</taxon>
        <taxon>Alphaproteobacteria</taxon>
        <taxon>Hyphomicrobiales</taxon>
        <taxon>Brucellaceae</taxon>
        <taxon>Brucella/Ochrobactrum group</taxon>
        <taxon>Brucella</taxon>
    </lineage>
</organism>
<name>A0A7Y3T205_9HYPH</name>
<feature type="transmembrane region" description="Helical" evidence="1">
    <location>
        <begin position="45"/>
        <end position="64"/>
    </location>
</feature>